<comment type="cofactor">
    <cofactor evidence="1">
        <name>FAD</name>
        <dbReference type="ChEBI" id="CHEBI:57692"/>
    </cofactor>
</comment>
<evidence type="ECO:0000256" key="5">
    <source>
        <dbReference type="ARBA" id="ARBA00023002"/>
    </source>
</evidence>
<dbReference type="InterPro" id="IPR039651">
    <property type="entry name" value="FixC-like"/>
</dbReference>
<comment type="similarity">
    <text evidence="2">Belongs to the ETF-QO/FixC family.</text>
</comment>
<evidence type="ECO:0000256" key="3">
    <source>
        <dbReference type="ARBA" id="ARBA00022630"/>
    </source>
</evidence>
<evidence type="ECO:0000259" key="7">
    <source>
        <dbReference type="Pfam" id="PF01494"/>
    </source>
</evidence>
<dbReference type="SUPFAM" id="SSF51905">
    <property type="entry name" value="FAD/NAD(P)-binding domain"/>
    <property type="match status" value="1"/>
</dbReference>
<keyword evidence="10" id="KW-1185">Reference proteome</keyword>
<keyword evidence="3" id="KW-0285">Flavoprotein</keyword>
<evidence type="ECO:0000313" key="9">
    <source>
        <dbReference type="EMBL" id="NMH98073.1"/>
    </source>
</evidence>
<gene>
    <name evidence="9" type="ORF">HF526_12230</name>
</gene>
<dbReference type="Pfam" id="PF26311">
    <property type="entry name" value="ETF-QO_FixC_C"/>
    <property type="match status" value="1"/>
</dbReference>
<dbReference type="PANTHER" id="PTHR43624">
    <property type="entry name" value="ELECTRON TRANSFER FLAVOPROTEIN-QUINONE OXIDOREDUCTASE YDIS-RELATED"/>
    <property type="match status" value="1"/>
</dbReference>
<dbReference type="Pfam" id="PF01494">
    <property type="entry name" value="FAD_binding_3"/>
    <property type="match status" value="1"/>
</dbReference>
<dbReference type="EMBL" id="JAAXLA010000018">
    <property type="protein sequence ID" value="NMH98073.1"/>
    <property type="molecule type" value="Genomic_DNA"/>
</dbReference>
<name>A0ABX1SC50_9PSEU</name>
<dbReference type="PRINTS" id="PR00420">
    <property type="entry name" value="RNGMNOXGNASE"/>
</dbReference>
<evidence type="ECO:0000256" key="1">
    <source>
        <dbReference type="ARBA" id="ARBA00001974"/>
    </source>
</evidence>
<proteinExistence type="inferred from homology"/>
<feature type="domain" description="FixC-like C-terminal" evidence="8">
    <location>
        <begin position="421"/>
        <end position="477"/>
    </location>
</feature>
<keyword evidence="4" id="KW-0274">FAD</keyword>
<feature type="domain" description="FAD-binding" evidence="7">
    <location>
        <begin position="51"/>
        <end position="233"/>
    </location>
</feature>
<keyword evidence="5" id="KW-0560">Oxidoreductase</keyword>
<evidence type="ECO:0000313" key="10">
    <source>
        <dbReference type="Proteomes" id="UP000820669"/>
    </source>
</evidence>
<accession>A0ABX1SC50</accession>
<dbReference type="InterPro" id="IPR059103">
    <property type="entry name" value="FixC-like_C"/>
</dbReference>
<feature type="region of interest" description="Disordered" evidence="6">
    <location>
        <begin position="1"/>
        <end position="43"/>
    </location>
</feature>
<dbReference type="PANTHER" id="PTHR43624:SF2">
    <property type="entry name" value="ELECTRON TRANSFER FLAVOPROTEIN-QUINONE OXIDOREDUCTASE YDIS-RELATED"/>
    <property type="match status" value="1"/>
</dbReference>
<dbReference type="InterPro" id="IPR036188">
    <property type="entry name" value="FAD/NAD-bd_sf"/>
</dbReference>
<dbReference type="RefSeq" id="WP_169381507.1">
    <property type="nucleotide sequence ID" value="NZ_JAAXLA010000018.1"/>
</dbReference>
<evidence type="ECO:0000256" key="2">
    <source>
        <dbReference type="ARBA" id="ARBA00006796"/>
    </source>
</evidence>
<evidence type="ECO:0000259" key="8">
    <source>
        <dbReference type="Pfam" id="PF26311"/>
    </source>
</evidence>
<feature type="compositionally biased region" description="Low complexity" evidence="6">
    <location>
        <begin position="1"/>
        <end position="22"/>
    </location>
</feature>
<dbReference type="Proteomes" id="UP000820669">
    <property type="component" value="Unassembled WGS sequence"/>
</dbReference>
<dbReference type="InterPro" id="IPR002938">
    <property type="entry name" value="FAD-bd"/>
</dbReference>
<evidence type="ECO:0000256" key="4">
    <source>
        <dbReference type="ARBA" id="ARBA00022827"/>
    </source>
</evidence>
<evidence type="ECO:0000256" key="6">
    <source>
        <dbReference type="SAM" id="MobiDB-lite"/>
    </source>
</evidence>
<sequence>MTAPQAETTAAAGTTGLQPAGPQATDGRVGPQHAGPGERSIRVPVPQQTFDAIVVGAGPAGSAAALELARAGHSVALVERGPYPGSKNVYGGVIYGRVLDELVPRWWEHAPVQRWVTRRQTMIMTPTQAMTLDFRSQQWGAPPYNGATAHRADFDAWLAAEAERAGAVIVPSTVVTGLLTGPDGAAVGIRTDRPDGDLGARVVIACDGVNSFLAKQAGLYDAAHQVEHTTLGVKETLRLPREVIEERFGISGREGVDIEMLGATGGIPGGGFLYTNLESISVGVVLGLPGLGRAKRRPEDIVAELKRHPAIAPLVRGAELVEYSAHLIPEGGYKHVPELVGDGLLVAGDAAALCLAAGIWLEGVNFAIGSGMYAGRAAAAALRRGDTSKAGLAGYRTLLEGSFVLADHKKLRDIPGLVLSERMQTRYPGMICDIVQGLFDVTNPTPKPGIRKLLRRSAKKHGVKLRDLARDGLTGLRGLG</sequence>
<dbReference type="Gene3D" id="3.50.50.60">
    <property type="entry name" value="FAD/NAD(P)-binding domain"/>
    <property type="match status" value="1"/>
</dbReference>
<reference evidence="9 10" key="1">
    <citation type="submission" date="2020-04" db="EMBL/GenBank/DDBJ databases">
        <authorList>
            <person name="Klaysubun C."/>
            <person name="Duangmal K."/>
            <person name="Lipun K."/>
        </authorList>
    </citation>
    <scope>NUCLEOTIDE SEQUENCE [LARGE SCALE GENOMIC DNA]</scope>
    <source>
        <strain evidence="9 10">K10HN5</strain>
    </source>
</reference>
<dbReference type="SUPFAM" id="SSF54373">
    <property type="entry name" value="FAD-linked reductases, C-terminal domain"/>
    <property type="match status" value="1"/>
</dbReference>
<protein>
    <submittedName>
        <fullName evidence="9">FAD-dependent oxidoreductase</fullName>
    </submittedName>
</protein>
<comment type="caution">
    <text evidence="9">The sequence shown here is derived from an EMBL/GenBank/DDBJ whole genome shotgun (WGS) entry which is preliminary data.</text>
</comment>
<organism evidence="9 10">
    <name type="scientific">Pseudonocardia acidicola</name>
    <dbReference type="NCBI Taxonomy" id="2724939"/>
    <lineage>
        <taxon>Bacteria</taxon>
        <taxon>Bacillati</taxon>
        <taxon>Actinomycetota</taxon>
        <taxon>Actinomycetes</taxon>
        <taxon>Pseudonocardiales</taxon>
        <taxon>Pseudonocardiaceae</taxon>
        <taxon>Pseudonocardia</taxon>
    </lineage>
</organism>